<dbReference type="InterPro" id="IPR049087">
    <property type="entry name" value="TAF1C_beta-prop"/>
</dbReference>
<evidence type="ECO:0000313" key="2">
    <source>
        <dbReference type="Proteomes" id="UP000813463"/>
    </source>
</evidence>
<dbReference type="Pfam" id="PF20641">
    <property type="entry name" value="TAF1C_beta-prop"/>
    <property type="match status" value="1"/>
</dbReference>
<evidence type="ECO:0000313" key="3">
    <source>
        <dbReference type="RefSeq" id="XP_021841959.2"/>
    </source>
</evidence>
<name>A0A9R0JP89_SPIOL</name>
<gene>
    <name evidence="3" type="primary">LOC110782154</name>
</gene>
<dbReference type="RefSeq" id="XP_021841959.2">
    <property type="nucleotide sequence ID" value="XM_021986267.2"/>
</dbReference>
<dbReference type="Proteomes" id="UP000813463">
    <property type="component" value="Chromosome 2"/>
</dbReference>
<reference evidence="3" key="2">
    <citation type="submission" date="2025-08" db="UniProtKB">
        <authorList>
            <consortium name="RefSeq"/>
        </authorList>
    </citation>
    <scope>IDENTIFICATION</scope>
    <source>
        <tissue evidence="3">Leaf</tissue>
    </source>
</reference>
<proteinExistence type="predicted"/>
<accession>A0A9R0JP89</accession>
<dbReference type="PANTHER" id="PTHR15319:SF1">
    <property type="entry name" value="TATA BOX-BINDING PROTEIN-ASSOCIATED FACTOR RNA POLYMERASE I SUBUNIT C"/>
    <property type="match status" value="1"/>
</dbReference>
<organism evidence="2 3">
    <name type="scientific">Spinacia oleracea</name>
    <name type="common">Spinach</name>
    <dbReference type="NCBI Taxonomy" id="3562"/>
    <lineage>
        <taxon>Eukaryota</taxon>
        <taxon>Viridiplantae</taxon>
        <taxon>Streptophyta</taxon>
        <taxon>Embryophyta</taxon>
        <taxon>Tracheophyta</taxon>
        <taxon>Spermatophyta</taxon>
        <taxon>Magnoliopsida</taxon>
        <taxon>eudicotyledons</taxon>
        <taxon>Gunneridae</taxon>
        <taxon>Pentapetalae</taxon>
        <taxon>Caryophyllales</taxon>
        <taxon>Chenopodiaceae</taxon>
        <taxon>Chenopodioideae</taxon>
        <taxon>Anserineae</taxon>
        <taxon>Spinacia</taxon>
    </lineage>
</organism>
<keyword evidence="2" id="KW-1185">Reference proteome</keyword>
<dbReference type="GeneID" id="110782154"/>
<feature type="domain" description="TAF1C beta-propeller" evidence="1">
    <location>
        <begin position="229"/>
        <end position="320"/>
    </location>
</feature>
<evidence type="ECO:0000259" key="1">
    <source>
        <dbReference type="Pfam" id="PF20641"/>
    </source>
</evidence>
<sequence length="896" mass="101853">MQYSEEWKSLFPISSVHSPPLLLTQNPPLLGPLFFNPVPESLSLLFSSPDLSPPFLPPPPHLSLPKFLKTSTYYDSPVLPTAASAISASFTSEEHSTSSNSLPHNRLEPLYCPNNQVFIFFPTGSNLDRVGFLVLSVRDSKLVVDFCSDGSVLTSQKFDHRIVQLTACSLTDCSFPDVGGSACVGFLLACNMYAANWFSVRTSVHCLDSKKPALVLMGSKKFTSSMVAYACWSPHLPGECVILLESGALFLFDMDSCLETRFRGKRISVAWDELGESASSGWFSCEFSWHPRILVVANSKAIYVLDLRFGKCHTICLLRIDLLGESDLHAKDRFVVFSKAGSDGFFYTVASEQWLFLCDIRKPLMPVLRWAHHLREPRYMTVLSLSELRSMPHDKNAGASAVILGSFWNDDFSVFCYGRPHPTTTKSLSSKISKFSNSFYAWELPSPFLLASQNCHCGSCLLREEFAKDDLLDWIVWQQKRESVLGFCIFNRDLCSLFPKAGEHGGFTLLRLMSTGKLESQQYCASWKIARNVATAHGEVTPLKDSLLCSMGDETYKFTRRFRYIKLENLYNHLNNNLAKLLFTKFRDIPATAGVKKRYNKRFQKFMSEKMKSFGCDPPMSHLSIADVFRDVDMPTNLYEIVSRVMWTSLPMNILEVAFPEYNEVLEVEHKKFSPDFPAIPDQDQSPPFFLRDPSRCTNKWSNKVRCSEDFLGPVFPLPALVVLNEISRRGYSFVGEVNEFSPEDIFSHQCKYVMRLTKEMGILNVGDKQDKEHAVSLKEDRDEILDDFSEPRPLFLYKPSAFLDEVGEQAGSVLGERYNTVVSKFAEDDGDFFAGLCPMELKFDSDKKIQKFSDEESHVFNLLKKQCSRWQNGFMPYQNLHMQLREKQPHLRPDN</sequence>
<dbReference type="PANTHER" id="PTHR15319">
    <property type="entry name" value="TATA BOX-BINDING PROTEIN ASSOCIATED FACTOR RNA POLYMERASE I SUBUNIT C"/>
    <property type="match status" value="1"/>
</dbReference>
<protein>
    <recommendedName>
        <fullName evidence="1">TAF1C beta-propeller domain-containing protein</fullName>
    </recommendedName>
</protein>
<reference evidence="2" key="1">
    <citation type="journal article" date="2021" name="Nat. Commun.">
        <title>Genomic analyses provide insights into spinach domestication and the genetic basis of agronomic traits.</title>
        <authorList>
            <person name="Cai X."/>
            <person name="Sun X."/>
            <person name="Xu C."/>
            <person name="Sun H."/>
            <person name="Wang X."/>
            <person name="Ge C."/>
            <person name="Zhang Z."/>
            <person name="Wang Q."/>
            <person name="Fei Z."/>
            <person name="Jiao C."/>
            <person name="Wang Q."/>
        </authorList>
    </citation>
    <scope>NUCLEOTIDE SEQUENCE [LARGE SCALE GENOMIC DNA]</scope>
    <source>
        <strain evidence="2">cv. Varoflay</strain>
    </source>
</reference>
<dbReference type="InterPro" id="IPR038801">
    <property type="entry name" value="TAF1C"/>
</dbReference>